<gene>
    <name evidence="1" type="ORF">H1R20_g1132</name>
</gene>
<protein>
    <submittedName>
        <fullName evidence="1">Uncharacterized protein</fullName>
    </submittedName>
</protein>
<feature type="non-terminal residue" evidence="1">
    <location>
        <position position="61"/>
    </location>
</feature>
<dbReference type="AlphaFoldDB" id="A0A9W8MN07"/>
<comment type="caution">
    <text evidence="1">The sequence shown here is derived from an EMBL/GenBank/DDBJ whole genome shotgun (WGS) entry which is preliminary data.</text>
</comment>
<dbReference type="EMBL" id="JANBPK010000241">
    <property type="protein sequence ID" value="KAJ2935962.1"/>
    <property type="molecule type" value="Genomic_DNA"/>
</dbReference>
<evidence type="ECO:0000313" key="1">
    <source>
        <dbReference type="EMBL" id="KAJ2935962.1"/>
    </source>
</evidence>
<reference evidence="1" key="1">
    <citation type="submission" date="2022-06" db="EMBL/GenBank/DDBJ databases">
        <title>Genome Sequence of Candolleomyces eurysporus.</title>
        <authorList>
            <person name="Buettner E."/>
        </authorList>
    </citation>
    <scope>NUCLEOTIDE SEQUENCE</scope>
    <source>
        <strain evidence="1">VTCC 930004</strain>
    </source>
</reference>
<proteinExistence type="predicted"/>
<keyword evidence="2" id="KW-1185">Reference proteome</keyword>
<dbReference type="Proteomes" id="UP001140091">
    <property type="component" value="Unassembled WGS sequence"/>
</dbReference>
<accession>A0A9W8MN07</accession>
<organism evidence="1 2">
    <name type="scientific">Candolleomyces eurysporus</name>
    <dbReference type="NCBI Taxonomy" id="2828524"/>
    <lineage>
        <taxon>Eukaryota</taxon>
        <taxon>Fungi</taxon>
        <taxon>Dikarya</taxon>
        <taxon>Basidiomycota</taxon>
        <taxon>Agaricomycotina</taxon>
        <taxon>Agaricomycetes</taxon>
        <taxon>Agaricomycetidae</taxon>
        <taxon>Agaricales</taxon>
        <taxon>Agaricineae</taxon>
        <taxon>Psathyrellaceae</taxon>
        <taxon>Candolleomyces</taxon>
    </lineage>
</organism>
<name>A0A9W8MN07_9AGAR</name>
<evidence type="ECO:0000313" key="2">
    <source>
        <dbReference type="Proteomes" id="UP001140091"/>
    </source>
</evidence>
<sequence>MLTPLSSSLSVIEGEPFFPSLYDPLTFVPTIDPSNYYKDFEPLTSQFHQPTPAVWEPDPKE</sequence>